<evidence type="ECO:0000256" key="5">
    <source>
        <dbReference type="HAMAP-Rule" id="MF_02033"/>
    </source>
</evidence>
<comment type="subunit">
    <text evidence="5">Self-interacts. Interacts with FtsZ.</text>
</comment>
<keyword evidence="3 5" id="KW-0472">Membrane</keyword>
<dbReference type="SMART" id="SM00842">
    <property type="entry name" value="FtsA"/>
    <property type="match status" value="1"/>
</dbReference>
<dbReference type="InterPro" id="IPR020823">
    <property type="entry name" value="Cell_div_FtsA"/>
</dbReference>
<comment type="similarity">
    <text evidence="5 6">Belongs to the FtsA/MreB family.</text>
</comment>
<dbReference type="InterPro" id="IPR043129">
    <property type="entry name" value="ATPase_NBD"/>
</dbReference>
<dbReference type="PANTHER" id="PTHR32432:SF4">
    <property type="entry name" value="CELL DIVISION PROTEIN FTSA"/>
    <property type="match status" value="1"/>
</dbReference>
<dbReference type="Pfam" id="PF14450">
    <property type="entry name" value="FtsA"/>
    <property type="match status" value="2"/>
</dbReference>
<evidence type="ECO:0000256" key="2">
    <source>
        <dbReference type="ARBA" id="ARBA00022618"/>
    </source>
</evidence>
<evidence type="ECO:0000259" key="7">
    <source>
        <dbReference type="SMART" id="SM00842"/>
    </source>
</evidence>
<keyword evidence="2 5" id="KW-0132">Cell division</keyword>
<dbReference type="AlphaFoldDB" id="A0A8A4TD75"/>
<accession>A0A8A4TD75</accession>
<keyword evidence="9" id="KW-1185">Reference proteome</keyword>
<sequence>MARQEKYIVGLDVGTSKITVVVGEIKPENQLDVIGIGTAESSGLRKGVVVSLEKTVEGIRRAVEEAELMAGIEISRVFIGISGNHIKGFNSRGVIGISTKQNEIFSEDIDRVIEAAHPAGMPADSEIIHVLPQEFKVDDHEGIMDPSGMSGRRLEVNAHIVTGSTTAIQNILTCVHRTGLNLAGKVLVQKANAEAVLTEDEKEMGVALVDIGAGTTNLAIFERGSLWHTAVIPVGGYNFTNDIAIGLRTPIPDAEKIKKKYGCVLGSYIEDDAVIEISGVGTPKTRIIPQRALVDILQPRAEELLGLVHQEIRKAGYESVINSGLVITGGSALLTGITEIAELEFSLPARLGKPTGIGGLVDVVSSPAYSTAIGLIKFGQAENGQGLRPTETGVRKVFKRIKEFFLADYI</sequence>
<proteinExistence type="inferred from homology"/>
<dbReference type="InterPro" id="IPR003494">
    <property type="entry name" value="SHS2_FtsA"/>
</dbReference>
<dbReference type="NCBIfam" id="TIGR01174">
    <property type="entry name" value="ftsA"/>
    <property type="match status" value="1"/>
</dbReference>
<name>A0A8A4TD75_SULCO</name>
<dbReference type="RefSeq" id="WP_237377701.1">
    <property type="nucleotide sequence ID" value="NZ_CP071793.1"/>
</dbReference>
<dbReference type="Gene3D" id="3.30.420.40">
    <property type="match status" value="2"/>
</dbReference>
<comment type="subcellular location">
    <subcellularLocation>
        <location evidence="5">Cell membrane</location>
        <topology evidence="5">Peripheral membrane protein</topology>
        <orientation evidence="5">Cytoplasmic side</orientation>
    </subcellularLocation>
    <text evidence="5">Localizes to the Z ring in an FtsZ-dependent manner. Targeted to the membrane through a conserved C-terminal amphipathic helix.</text>
</comment>
<dbReference type="Proteomes" id="UP000663929">
    <property type="component" value="Chromosome"/>
</dbReference>
<dbReference type="PIRSF" id="PIRSF003101">
    <property type="entry name" value="FtsA"/>
    <property type="match status" value="1"/>
</dbReference>
<dbReference type="GO" id="GO:0032153">
    <property type="term" value="C:cell division site"/>
    <property type="evidence" value="ECO:0007669"/>
    <property type="project" value="UniProtKB-UniRule"/>
</dbReference>
<reference evidence="8" key="1">
    <citation type="submission" date="2021-03" db="EMBL/GenBank/DDBJ databases">
        <title>Acanthopleuribacteraceae sp. M133.</title>
        <authorList>
            <person name="Wang G."/>
        </authorList>
    </citation>
    <scope>NUCLEOTIDE SEQUENCE</scope>
    <source>
        <strain evidence="8">M133</strain>
    </source>
</reference>
<dbReference type="InterPro" id="IPR050696">
    <property type="entry name" value="FtsA/MreB"/>
</dbReference>
<dbReference type="Gene3D" id="3.30.1490.110">
    <property type="match status" value="1"/>
</dbReference>
<dbReference type="GO" id="GO:0043093">
    <property type="term" value="P:FtsZ-dependent cytokinesis"/>
    <property type="evidence" value="ECO:0007669"/>
    <property type="project" value="UniProtKB-UniRule"/>
</dbReference>
<dbReference type="SUPFAM" id="SSF53067">
    <property type="entry name" value="Actin-like ATPase domain"/>
    <property type="match status" value="2"/>
</dbReference>
<organism evidence="8 9">
    <name type="scientific">Sulfidibacter corallicola</name>
    <dbReference type="NCBI Taxonomy" id="2818388"/>
    <lineage>
        <taxon>Bacteria</taxon>
        <taxon>Pseudomonadati</taxon>
        <taxon>Acidobacteriota</taxon>
        <taxon>Holophagae</taxon>
        <taxon>Acanthopleuribacterales</taxon>
        <taxon>Acanthopleuribacteraceae</taxon>
        <taxon>Sulfidibacter</taxon>
    </lineage>
</organism>
<comment type="function">
    <text evidence="5 6">Cell division protein that is involved in the assembly of the Z ring. May serve as a membrane anchor for the Z ring.</text>
</comment>
<evidence type="ECO:0000256" key="3">
    <source>
        <dbReference type="ARBA" id="ARBA00023136"/>
    </source>
</evidence>
<keyword evidence="1 5" id="KW-1003">Cell membrane</keyword>
<dbReference type="Pfam" id="PF02491">
    <property type="entry name" value="SHS2_FTSA"/>
    <property type="match status" value="1"/>
</dbReference>
<evidence type="ECO:0000313" key="8">
    <source>
        <dbReference type="EMBL" id="QTD48039.1"/>
    </source>
</evidence>
<dbReference type="GO" id="GO:0009898">
    <property type="term" value="C:cytoplasmic side of plasma membrane"/>
    <property type="evidence" value="ECO:0007669"/>
    <property type="project" value="UniProtKB-UniRule"/>
</dbReference>
<dbReference type="KEGG" id="scor:J3U87_20845"/>
<dbReference type="CDD" id="cd24048">
    <property type="entry name" value="ASKHA_NBD_FtsA"/>
    <property type="match status" value="1"/>
</dbReference>
<dbReference type="EMBL" id="CP071793">
    <property type="protein sequence ID" value="QTD48039.1"/>
    <property type="molecule type" value="Genomic_DNA"/>
</dbReference>
<evidence type="ECO:0000256" key="1">
    <source>
        <dbReference type="ARBA" id="ARBA00022475"/>
    </source>
</evidence>
<evidence type="ECO:0000256" key="6">
    <source>
        <dbReference type="PIRNR" id="PIRNR003101"/>
    </source>
</evidence>
<evidence type="ECO:0000313" key="9">
    <source>
        <dbReference type="Proteomes" id="UP000663929"/>
    </source>
</evidence>
<gene>
    <name evidence="5 8" type="primary">ftsA</name>
    <name evidence="8" type="ORF">J3U87_20845</name>
</gene>
<feature type="domain" description="SHS2" evidence="7">
    <location>
        <begin position="8"/>
        <end position="196"/>
    </location>
</feature>
<dbReference type="PANTHER" id="PTHR32432">
    <property type="entry name" value="CELL DIVISION PROTEIN FTSA-RELATED"/>
    <property type="match status" value="1"/>
</dbReference>
<evidence type="ECO:0000256" key="4">
    <source>
        <dbReference type="ARBA" id="ARBA00023306"/>
    </source>
</evidence>
<keyword evidence="4 5" id="KW-0131">Cell cycle</keyword>
<protein>
    <recommendedName>
        <fullName evidence="5 6">Cell division protein FtsA</fullName>
    </recommendedName>
</protein>
<dbReference type="HAMAP" id="MF_02033">
    <property type="entry name" value="FtsA"/>
    <property type="match status" value="1"/>
</dbReference>